<accession>A0A238WNL1</accession>
<name>A0A238WNL1_9RHOB</name>
<keyword evidence="3" id="KW-1185">Reference proteome</keyword>
<evidence type="ECO:0000313" key="3">
    <source>
        <dbReference type="Proteomes" id="UP000198417"/>
    </source>
</evidence>
<feature type="region of interest" description="Disordered" evidence="1">
    <location>
        <begin position="38"/>
        <end position="63"/>
    </location>
</feature>
<reference evidence="2 3" key="1">
    <citation type="submission" date="2017-06" db="EMBL/GenBank/DDBJ databases">
        <authorList>
            <person name="Kim H.J."/>
            <person name="Triplett B.A."/>
        </authorList>
    </citation>
    <scope>NUCLEOTIDE SEQUENCE [LARGE SCALE GENOMIC DNA]</scope>
    <source>
        <strain evidence="2 3">DSM 29052</strain>
    </source>
</reference>
<evidence type="ECO:0000256" key="1">
    <source>
        <dbReference type="SAM" id="MobiDB-lite"/>
    </source>
</evidence>
<dbReference type="AlphaFoldDB" id="A0A238WNL1"/>
<organism evidence="2 3">
    <name type="scientific">Puniceibacterium sediminis</name>
    <dbReference type="NCBI Taxonomy" id="1608407"/>
    <lineage>
        <taxon>Bacteria</taxon>
        <taxon>Pseudomonadati</taxon>
        <taxon>Pseudomonadota</taxon>
        <taxon>Alphaproteobacteria</taxon>
        <taxon>Rhodobacterales</taxon>
        <taxon>Paracoccaceae</taxon>
        <taxon>Puniceibacterium</taxon>
    </lineage>
</organism>
<dbReference type="Proteomes" id="UP000198417">
    <property type="component" value="Unassembled WGS sequence"/>
</dbReference>
<dbReference type="EMBL" id="FZNN01000006">
    <property type="protein sequence ID" value="SNR47279.1"/>
    <property type="molecule type" value="Genomic_DNA"/>
</dbReference>
<protein>
    <submittedName>
        <fullName evidence="2">Uncharacterized protein</fullName>
    </submittedName>
</protein>
<proteinExistence type="predicted"/>
<evidence type="ECO:0000313" key="2">
    <source>
        <dbReference type="EMBL" id="SNR47279.1"/>
    </source>
</evidence>
<gene>
    <name evidence="2" type="ORF">SAMN06265370_106117</name>
</gene>
<sequence length="63" mass="6618">MSLPSKTPMTTPVRIKLLGANISDISAASPAGLLRAAPPPALLRRRNNHPVLNRKGPTCIPAP</sequence>